<dbReference type="GO" id="GO:0000064">
    <property type="term" value="F:L-ornithine transmembrane transporter activity"/>
    <property type="evidence" value="ECO:0007669"/>
    <property type="project" value="TreeGrafter"/>
</dbReference>
<keyword evidence="4 9" id="KW-0812">Transmembrane</keyword>
<dbReference type="InterPro" id="IPR018108">
    <property type="entry name" value="MCP_transmembrane"/>
</dbReference>
<dbReference type="InterPro" id="IPR023395">
    <property type="entry name" value="MCP_dom_sf"/>
</dbReference>
<sequence length="307" mass="33421">MAHSKGVGGTVHDAAIDIVAGSLAAVALVYVGQPFDTLKVKMQTFPEKYIGTWNCFKETMAKEGVRGLYAGTVSAIAANVAENAVLFSGYGLCQKGIGWAINQKPEELGVIANATAGSAASFFSSFTLCPPELIKCRAQALREIWERDQPKGQLKGQFHVSPMVLVRQIIKEDGPTGLFRGLVSTLVREVPGYFFFFGGYELTRELLAPPGVEKKDIGALRTMAAGAVGGSVFWLVMFPIDVVKSRIQVDGVRDPMFQLLVKIGREEGFRALYNGLTPTLIRTVPACATLFLVYEYSKQFLHSIFEP</sequence>
<comment type="subcellular location">
    <subcellularLocation>
        <location evidence="1">Mitochondrion membrane</location>
        <topology evidence="1">Multi-pass membrane protein</topology>
    </subcellularLocation>
</comment>
<organism evidence="11 12">
    <name type="scientific">Gryllus longicercus</name>
    <dbReference type="NCBI Taxonomy" id="2509291"/>
    <lineage>
        <taxon>Eukaryota</taxon>
        <taxon>Metazoa</taxon>
        <taxon>Ecdysozoa</taxon>
        <taxon>Arthropoda</taxon>
        <taxon>Hexapoda</taxon>
        <taxon>Insecta</taxon>
        <taxon>Pterygota</taxon>
        <taxon>Neoptera</taxon>
        <taxon>Polyneoptera</taxon>
        <taxon>Orthoptera</taxon>
        <taxon>Ensifera</taxon>
        <taxon>Gryllidea</taxon>
        <taxon>Grylloidea</taxon>
        <taxon>Gryllidae</taxon>
        <taxon>Gryllinae</taxon>
        <taxon>Gryllus</taxon>
    </lineage>
</organism>
<evidence type="ECO:0000256" key="2">
    <source>
        <dbReference type="ARBA" id="ARBA00006375"/>
    </source>
</evidence>
<keyword evidence="6" id="KW-1133">Transmembrane helix</keyword>
<evidence type="ECO:0008006" key="13">
    <source>
        <dbReference type="Google" id="ProtNLM"/>
    </source>
</evidence>
<evidence type="ECO:0000256" key="9">
    <source>
        <dbReference type="PROSITE-ProRule" id="PRU00282"/>
    </source>
</evidence>
<keyword evidence="8 9" id="KW-0472">Membrane</keyword>
<evidence type="ECO:0000313" key="11">
    <source>
        <dbReference type="EMBL" id="KAK7788578.1"/>
    </source>
</evidence>
<evidence type="ECO:0000256" key="3">
    <source>
        <dbReference type="ARBA" id="ARBA00022448"/>
    </source>
</evidence>
<proteinExistence type="inferred from homology"/>
<dbReference type="PANTHER" id="PTHR45624:SF12">
    <property type="entry name" value="MITOCHONDRIAL ORNITHINE TRANSPORTER 1"/>
    <property type="match status" value="1"/>
</dbReference>
<comment type="similarity">
    <text evidence="2 10">Belongs to the mitochondrial carrier (TC 2.A.29) family.</text>
</comment>
<dbReference type="AlphaFoldDB" id="A0AAN9V2E3"/>
<dbReference type="EMBL" id="JAZDUA010001026">
    <property type="protein sequence ID" value="KAK7788578.1"/>
    <property type="molecule type" value="Genomic_DNA"/>
</dbReference>
<comment type="caution">
    <text evidence="11">The sequence shown here is derived from an EMBL/GenBank/DDBJ whole genome shotgun (WGS) entry which is preliminary data.</text>
</comment>
<reference evidence="11 12" key="1">
    <citation type="submission" date="2024-03" db="EMBL/GenBank/DDBJ databases">
        <title>The genome assembly and annotation of the cricket Gryllus longicercus Weissman &amp; Gray.</title>
        <authorList>
            <person name="Szrajer S."/>
            <person name="Gray D."/>
            <person name="Ylla G."/>
        </authorList>
    </citation>
    <scope>NUCLEOTIDE SEQUENCE [LARGE SCALE GENOMIC DNA]</scope>
    <source>
        <strain evidence="11">DAG 2021-001</strain>
        <tissue evidence="11">Whole body minus gut</tissue>
    </source>
</reference>
<evidence type="ECO:0000256" key="7">
    <source>
        <dbReference type="ARBA" id="ARBA00023128"/>
    </source>
</evidence>
<evidence type="ECO:0000256" key="10">
    <source>
        <dbReference type="RuleBase" id="RU000488"/>
    </source>
</evidence>
<evidence type="ECO:0000256" key="8">
    <source>
        <dbReference type="ARBA" id="ARBA00023136"/>
    </source>
</evidence>
<dbReference type="GO" id="GO:1990575">
    <property type="term" value="P:mitochondrial L-ornithine transmembrane transport"/>
    <property type="evidence" value="ECO:0007669"/>
    <property type="project" value="TreeGrafter"/>
</dbReference>
<dbReference type="PROSITE" id="PS50920">
    <property type="entry name" value="SOLCAR"/>
    <property type="match status" value="3"/>
</dbReference>
<keyword evidence="7" id="KW-0496">Mitochondrion</keyword>
<dbReference type="Proteomes" id="UP001378592">
    <property type="component" value="Unassembled WGS sequence"/>
</dbReference>
<evidence type="ECO:0000256" key="1">
    <source>
        <dbReference type="ARBA" id="ARBA00004225"/>
    </source>
</evidence>
<accession>A0AAN9V2E3</accession>
<keyword evidence="12" id="KW-1185">Reference proteome</keyword>
<protein>
    <recommendedName>
        <fullName evidence="13">Mitochondrial ornithine transporter</fullName>
    </recommendedName>
</protein>
<evidence type="ECO:0000256" key="5">
    <source>
        <dbReference type="ARBA" id="ARBA00022737"/>
    </source>
</evidence>
<dbReference type="Gene3D" id="1.50.40.10">
    <property type="entry name" value="Mitochondrial carrier domain"/>
    <property type="match status" value="1"/>
</dbReference>
<evidence type="ECO:0000313" key="12">
    <source>
        <dbReference type="Proteomes" id="UP001378592"/>
    </source>
</evidence>
<feature type="repeat" description="Solcar" evidence="9">
    <location>
        <begin position="217"/>
        <end position="300"/>
    </location>
</feature>
<keyword evidence="3 10" id="KW-0813">Transport</keyword>
<dbReference type="GO" id="GO:0031966">
    <property type="term" value="C:mitochondrial membrane"/>
    <property type="evidence" value="ECO:0007669"/>
    <property type="project" value="UniProtKB-SubCell"/>
</dbReference>
<evidence type="ECO:0000256" key="4">
    <source>
        <dbReference type="ARBA" id="ARBA00022692"/>
    </source>
</evidence>
<name>A0AAN9V2E3_9ORTH</name>
<gene>
    <name evidence="11" type="ORF">R5R35_000162</name>
</gene>
<dbReference type="InterPro" id="IPR050567">
    <property type="entry name" value="Mitochondrial_Carrier"/>
</dbReference>
<feature type="repeat" description="Solcar" evidence="9">
    <location>
        <begin position="108"/>
        <end position="206"/>
    </location>
</feature>
<dbReference type="Pfam" id="PF00153">
    <property type="entry name" value="Mito_carr"/>
    <property type="match status" value="3"/>
</dbReference>
<keyword evidence="5" id="KW-0677">Repeat</keyword>
<dbReference type="SUPFAM" id="SSF103506">
    <property type="entry name" value="Mitochondrial carrier"/>
    <property type="match status" value="1"/>
</dbReference>
<dbReference type="PANTHER" id="PTHR45624">
    <property type="entry name" value="MITOCHONDRIAL BASIC AMINO ACIDS TRANSPORTER-RELATED"/>
    <property type="match status" value="1"/>
</dbReference>
<evidence type="ECO:0000256" key="6">
    <source>
        <dbReference type="ARBA" id="ARBA00022989"/>
    </source>
</evidence>
<feature type="repeat" description="Solcar" evidence="9">
    <location>
        <begin position="12"/>
        <end position="96"/>
    </location>
</feature>